<evidence type="ECO:0000256" key="8">
    <source>
        <dbReference type="ARBA" id="ARBA00022840"/>
    </source>
</evidence>
<keyword evidence="7 19" id="KW-0418">Kinase</keyword>
<dbReference type="InterPro" id="IPR017441">
    <property type="entry name" value="Protein_kinase_ATP_BS"/>
</dbReference>
<sequence length="631" mass="70668">MQLTVLLLMALAAADQALPGCPSTCGSVSVPYPFGIGVSSVNGKNCFLERNLNLTCKGSTLYTGNVEVMNIDNIKGQMDLNFFVANVCKVGYDNESTKGNKPRLKTAAFTISSTDNKFVSVGCDTYGYLNNFFNQKRYSTGCVTTCDSEEDMLSMQGNGSCTGIGCCHVDIPPGMKNISIRAFSFSNFNSSSDFNNCSYSFVVKNRNYNFSMDHLKHPPFHDGKAPMVVDWTIGKSTCEISEGKSNYACKSNSECENSTTGSGYRCKCKEGYDGNPYLTEGCKDIDECATKKHDCTSDKNCRNEYGHFTCFCRKWQSGNGRREGGCHVRTMVVVGVGIGFIIPLVGIGMLYLTYQKRKLKKLKEKFFQQNGGLILLQKLSRRENTSQTTQIFTDEQLKKATNDFDESKIIGNGGYGTVFKGILDDNKIVAIKKSKKVDGSQKEQFINEVIVLSQINHRNVVKLLGCCLETEIPLLVYEFVENGTLFDFIHTQRKINREVPHSFGRLQEKRSLANHFLSFLRNNRLSDVVQFGIEKEENNKDIMEVAILAAKCLRVEGEKRPSMKEVAMELERIRLKEKHPWTNTDQNLEETQHLLYETSSNIYETGNSSNHQYSGYDSMKDHALVALDAGR</sequence>
<name>A0A151SQP2_CAJCA</name>
<feature type="transmembrane region" description="Helical" evidence="16">
    <location>
        <begin position="331"/>
        <end position="354"/>
    </location>
</feature>
<dbReference type="Gene3D" id="1.10.510.10">
    <property type="entry name" value="Transferase(Phosphotransferase) domain 1"/>
    <property type="match status" value="1"/>
</dbReference>
<dbReference type="PROSITE" id="PS00010">
    <property type="entry name" value="ASX_HYDROXYL"/>
    <property type="match status" value="1"/>
</dbReference>
<dbReference type="InterPro" id="IPR001245">
    <property type="entry name" value="Ser-Thr/Tyr_kinase_cat_dom"/>
</dbReference>
<evidence type="ECO:0000256" key="6">
    <source>
        <dbReference type="ARBA" id="ARBA00022741"/>
    </source>
</evidence>
<comment type="catalytic activity">
    <reaction evidence="14">
        <text>L-threonyl-[protein] + ATP = O-phospho-L-threonyl-[protein] + ADP + H(+)</text>
        <dbReference type="Rhea" id="RHEA:46608"/>
        <dbReference type="Rhea" id="RHEA-COMP:11060"/>
        <dbReference type="Rhea" id="RHEA-COMP:11605"/>
        <dbReference type="ChEBI" id="CHEBI:15378"/>
        <dbReference type="ChEBI" id="CHEBI:30013"/>
        <dbReference type="ChEBI" id="CHEBI:30616"/>
        <dbReference type="ChEBI" id="CHEBI:61977"/>
        <dbReference type="ChEBI" id="CHEBI:456216"/>
    </reaction>
</comment>
<dbReference type="EMBL" id="CM003613">
    <property type="protein sequence ID" value="KYP57105.1"/>
    <property type="molecule type" value="Genomic_DNA"/>
</dbReference>
<dbReference type="GO" id="GO:0005509">
    <property type="term" value="F:calcium ion binding"/>
    <property type="evidence" value="ECO:0007669"/>
    <property type="project" value="InterPro"/>
</dbReference>
<evidence type="ECO:0000256" key="9">
    <source>
        <dbReference type="ARBA" id="ARBA00022989"/>
    </source>
</evidence>
<dbReference type="FunFam" id="2.10.25.10:FF:000628">
    <property type="entry name" value="Wall-associated receptor kinase 2"/>
    <property type="match status" value="1"/>
</dbReference>
<keyword evidence="4 16" id="KW-0812">Transmembrane</keyword>
<feature type="chain" id="PRO_5007588650" evidence="17">
    <location>
        <begin position="18"/>
        <end position="631"/>
    </location>
</feature>
<dbReference type="PANTHER" id="PTHR27005:SF470">
    <property type="entry name" value="ASSOCIATED KINASE-LIKE PROTEIN, PUTATIVE-RELATED"/>
    <property type="match status" value="1"/>
</dbReference>
<dbReference type="SUPFAM" id="SSF57196">
    <property type="entry name" value="EGF/Laminin"/>
    <property type="match status" value="1"/>
</dbReference>
<evidence type="ECO:0000256" key="1">
    <source>
        <dbReference type="ARBA" id="ARBA00004479"/>
    </source>
</evidence>
<evidence type="ECO:0000256" key="3">
    <source>
        <dbReference type="ARBA" id="ARBA00022679"/>
    </source>
</evidence>
<evidence type="ECO:0000256" key="4">
    <source>
        <dbReference type="ARBA" id="ARBA00022692"/>
    </source>
</evidence>
<dbReference type="CDD" id="cd00054">
    <property type="entry name" value="EGF_CA"/>
    <property type="match status" value="1"/>
</dbReference>
<evidence type="ECO:0000256" key="10">
    <source>
        <dbReference type="ARBA" id="ARBA00023136"/>
    </source>
</evidence>
<feature type="binding site" evidence="15">
    <location>
        <position position="433"/>
    </location>
    <ligand>
        <name>ATP</name>
        <dbReference type="ChEBI" id="CHEBI:30616"/>
    </ligand>
</feature>
<evidence type="ECO:0000256" key="11">
    <source>
        <dbReference type="ARBA" id="ARBA00023157"/>
    </source>
</evidence>
<dbReference type="InterPro" id="IPR011009">
    <property type="entry name" value="Kinase-like_dom_sf"/>
</dbReference>
<protein>
    <submittedName>
        <fullName evidence="19">Wall-associated receptor kinase 2</fullName>
    </submittedName>
</protein>
<keyword evidence="11" id="KW-1015">Disulfide bond</keyword>
<dbReference type="InterPro" id="IPR025287">
    <property type="entry name" value="WAK_GUB"/>
</dbReference>
<keyword evidence="9 16" id="KW-1133">Transmembrane helix</keyword>
<evidence type="ECO:0000256" key="7">
    <source>
        <dbReference type="ARBA" id="ARBA00022777"/>
    </source>
</evidence>
<dbReference type="SUPFAM" id="SSF56112">
    <property type="entry name" value="Protein kinase-like (PK-like)"/>
    <property type="match status" value="1"/>
</dbReference>
<dbReference type="Pfam" id="PF13947">
    <property type="entry name" value="GUB_WAK_bind"/>
    <property type="match status" value="1"/>
</dbReference>
<dbReference type="PROSITE" id="PS50011">
    <property type="entry name" value="PROTEIN_KINASE_DOM"/>
    <property type="match status" value="1"/>
</dbReference>
<keyword evidence="19" id="KW-0675">Receptor</keyword>
<evidence type="ECO:0000313" key="19">
    <source>
        <dbReference type="EMBL" id="KYP57105.1"/>
    </source>
</evidence>
<dbReference type="Gene3D" id="2.10.25.10">
    <property type="entry name" value="Laminin"/>
    <property type="match status" value="2"/>
</dbReference>
<keyword evidence="10 16" id="KW-0472">Membrane</keyword>
<proteinExistence type="predicted"/>
<dbReference type="InterPro" id="IPR049883">
    <property type="entry name" value="NOTCH1_EGF-like"/>
</dbReference>
<dbReference type="Gramene" id="C.cajan_03285.t">
    <property type="protein sequence ID" value="C.cajan_03285.t"/>
    <property type="gene ID" value="C.cajan_03285"/>
</dbReference>
<dbReference type="Pfam" id="PF07714">
    <property type="entry name" value="PK_Tyr_Ser-Thr"/>
    <property type="match status" value="1"/>
</dbReference>
<dbReference type="PROSITE" id="PS00107">
    <property type="entry name" value="PROTEIN_KINASE_ATP"/>
    <property type="match status" value="1"/>
</dbReference>
<evidence type="ECO:0000256" key="5">
    <source>
        <dbReference type="ARBA" id="ARBA00022729"/>
    </source>
</evidence>
<dbReference type="FunFam" id="3.30.200.20:FF:000043">
    <property type="entry name" value="Wall-associated receptor kinase 2"/>
    <property type="match status" value="1"/>
</dbReference>
<evidence type="ECO:0000313" key="20">
    <source>
        <dbReference type="Proteomes" id="UP000075243"/>
    </source>
</evidence>
<evidence type="ECO:0000256" key="12">
    <source>
        <dbReference type="ARBA" id="ARBA00023180"/>
    </source>
</evidence>
<dbReference type="InterPro" id="IPR000152">
    <property type="entry name" value="EGF-type_Asp/Asn_hydroxyl_site"/>
</dbReference>
<dbReference type="Proteomes" id="UP000075243">
    <property type="component" value="Chromosome 11"/>
</dbReference>
<evidence type="ECO:0000256" key="14">
    <source>
        <dbReference type="ARBA" id="ARBA00047951"/>
    </source>
</evidence>
<dbReference type="OMA" id="SINDHAQ"/>
<keyword evidence="20" id="KW-1185">Reference proteome</keyword>
<evidence type="ECO:0000256" key="2">
    <source>
        <dbReference type="ARBA" id="ARBA00022527"/>
    </source>
</evidence>
<gene>
    <name evidence="19" type="ORF">KK1_003360</name>
</gene>
<comment type="catalytic activity">
    <reaction evidence="13">
        <text>L-seryl-[protein] + ATP = O-phospho-L-seryl-[protein] + ADP + H(+)</text>
        <dbReference type="Rhea" id="RHEA:17989"/>
        <dbReference type="Rhea" id="RHEA-COMP:9863"/>
        <dbReference type="Rhea" id="RHEA-COMP:11604"/>
        <dbReference type="ChEBI" id="CHEBI:15378"/>
        <dbReference type="ChEBI" id="CHEBI:29999"/>
        <dbReference type="ChEBI" id="CHEBI:30616"/>
        <dbReference type="ChEBI" id="CHEBI:83421"/>
        <dbReference type="ChEBI" id="CHEBI:456216"/>
    </reaction>
</comment>
<keyword evidence="3" id="KW-0808">Transferase</keyword>
<dbReference type="InterPro" id="IPR000719">
    <property type="entry name" value="Prot_kinase_dom"/>
</dbReference>
<evidence type="ECO:0000256" key="17">
    <source>
        <dbReference type="SAM" id="SignalP"/>
    </source>
</evidence>
<keyword evidence="5 17" id="KW-0732">Signal</keyword>
<evidence type="ECO:0000256" key="16">
    <source>
        <dbReference type="SAM" id="Phobius"/>
    </source>
</evidence>
<feature type="signal peptide" evidence="17">
    <location>
        <begin position="1"/>
        <end position="17"/>
    </location>
</feature>
<keyword evidence="12" id="KW-0325">Glycoprotein</keyword>
<organism evidence="19 20">
    <name type="scientific">Cajanus cajan</name>
    <name type="common">Pigeon pea</name>
    <name type="synonym">Cajanus indicus</name>
    <dbReference type="NCBI Taxonomy" id="3821"/>
    <lineage>
        <taxon>Eukaryota</taxon>
        <taxon>Viridiplantae</taxon>
        <taxon>Streptophyta</taxon>
        <taxon>Embryophyta</taxon>
        <taxon>Tracheophyta</taxon>
        <taxon>Spermatophyta</taxon>
        <taxon>Magnoliopsida</taxon>
        <taxon>eudicotyledons</taxon>
        <taxon>Gunneridae</taxon>
        <taxon>Pentapetalae</taxon>
        <taxon>rosids</taxon>
        <taxon>fabids</taxon>
        <taxon>Fabales</taxon>
        <taxon>Fabaceae</taxon>
        <taxon>Papilionoideae</taxon>
        <taxon>50 kb inversion clade</taxon>
        <taxon>NPAAA clade</taxon>
        <taxon>indigoferoid/millettioid clade</taxon>
        <taxon>Phaseoleae</taxon>
        <taxon>Cajanus</taxon>
    </lineage>
</organism>
<evidence type="ECO:0000256" key="13">
    <source>
        <dbReference type="ARBA" id="ARBA00047558"/>
    </source>
</evidence>
<dbReference type="Gene3D" id="3.30.200.20">
    <property type="entry name" value="Phosphorylase Kinase, domain 1"/>
    <property type="match status" value="1"/>
</dbReference>
<keyword evidence="2" id="KW-0723">Serine/threonine-protein kinase</keyword>
<dbReference type="GO" id="GO:0005524">
    <property type="term" value="F:ATP binding"/>
    <property type="evidence" value="ECO:0007669"/>
    <property type="project" value="UniProtKB-UniRule"/>
</dbReference>
<feature type="domain" description="Protein kinase" evidence="18">
    <location>
        <begin position="404"/>
        <end position="631"/>
    </location>
</feature>
<evidence type="ECO:0000259" key="18">
    <source>
        <dbReference type="PROSITE" id="PS50011"/>
    </source>
</evidence>
<dbReference type="InterPro" id="IPR018097">
    <property type="entry name" value="EGF_Ca-bd_CS"/>
</dbReference>
<keyword evidence="6 15" id="KW-0547">Nucleotide-binding</keyword>
<evidence type="ECO:0000256" key="15">
    <source>
        <dbReference type="PROSITE-ProRule" id="PRU10141"/>
    </source>
</evidence>
<dbReference type="GO" id="GO:0005886">
    <property type="term" value="C:plasma membrane"/>
    <property type="evidence" value="ECO:0007669"/>
    <property type="project" value="TreeGrafter"/>
</dbReference>
<reference evidence="19 20" key="1">
    <citation type="journal article" date="2012" name="Nat. Biotechnol.">
        <title>Draft genome sequence of pigeonpea (Cajanus cajan), an orphan legume crop of resource-poor farmers.</title>
        <authorList>
            <person name="Varshney R.K."/>
            <person name="Chen W."/>
            <person name="Li Y."/>
            <person name="Bharti A.K."/>
            <person name="Saxena R.K."/>
            <person name="Schlueter J.A."/>
            <person name="Donoghue M.T."/>
            <person name="Azam S."/>
            <person name="Fan G."/>
            <person name="Whaley A.M."/>
            <person name="Farmer A.D."/>
            <person name="Sheridan J."/>
            <person name="Iwata A."/>
            <person name="Tuteja R."/>
            <person name="Penmetsa R.V."/>
            <person name="Wu W."/>
            <person name="Upadhyaya H.D."/>
            <person name="Yang S.P."/>
            <person name="Shah T."/>
            <person name="Saxena K.B."/>
            <person name="Michael T."/>
            <person name="McCombie W.R."/>
            <person name="Yang B."/>
            <person name="Zhang G."/>
            <person name="Yang H."/>
            <person name="Wang J."/>
            <person name="Spillane C."/>
            <person name="Cook D.R."/>
            <person name="May G.D."/>
            <person name="Xu X."/>
            <person name="Jackson S.A."/>
        </authorList>
    </citation>
    <scope>NUCLEOTIDE SEQUENCE [LARGE SCALE GENOMIC DNA]</scope>
    <source>
        <strain evidence="20">cv. Asha</strain>
    </source>
</reference>
<dbReference type="AlphaFoldDB" id="A0A151SQP2"/>
<accession>A0A151SQP2</accession>
<dbReference type="PANTHER" id="PTHR27005">
    <property type="entry name" value="WALL-ASSOCIATED RECEPTOR KINASE-LIKE 21"/>
    <property type="match status" value="1"/>
</dbReference>
<dbReference type="GO" id="GO:0004674">
    <property type="term" value="F:protein serine/threonine kinase activity"/>
    <property type="evidence" value="ECO:0007669"/>
    <property type="project" value="UniProtKB-KW"/>
</dbReference>
<dbReference type="InterPro" id="IPR045274">
    <property type="entry name" value="WAK-like"/>
</dbReference>
<dbReference type="GO" id="GO:0030247">
    <property type="term" value="F:polysaccharide binding"/>
    <property type="evidence" value="ECO:0007669"/>
    <property type="project" value="InterPro"/>
</dbReference>
<dbReference type="Pfam" id="PF07645">
    <property type="entry name" value="EGF_CA"/>
    <property type="match status" value="1"/>
</dbReference>
<dbReference type="PROSITE" id="PS01187">
    <property type="entry name" value="EGF_CA"/>
    <property type="match status" value="1"/>
</dbReference>
<keyword evidence="8 15" id="KW-0067">ATP-binding</keyword>
<dbReference type="GO" id="GO:0007166">
    <property type="term" value="P:cell surface receptor signaling pathway"/>
    <property type="evidence" value="ECO:0007669"/>
    <property type="project" value="InterPro"/>
</dbReference>
<comment type="subcellular location">
    <subcellularLocation>
        <location evidence="1">Membrane</location>
        <topology evidence="1">Single-pass type I membrane protein</topology>
    </subcellularLocation>
</comment>